<reference evidence="5 6" key="1">
    <citation type="submission" date="2021-06" db="EMBL/GenBank/DDBJ databases">
        <title>Complete genome of Haloferula helveola possessing various polysaccharide degrading enzymes.</title>
        <authorList>
            <person name="Takami H."/>
            <person name="Huang C."/>
            <person name="Hamasaki K."/>
        </authorList>
    </citation>
    <scope>NUCLEOTIDE SEQUENCE [LARGE SCALE GENOMIC DNA]</scope>
    <source>
        <strain evidence="5 6">CN-1</strain>
    </source>
</reference>
<gene>
    <name evidence="5" type="ORF">HAHE_42370</name>
</gene>
<dbReference type="InterPro" id="IPR017850">
    <property type="entry name" value="Alkaline_phosphatase_core_sf"/>
</dbReference>
<protein>
    <recommendedName>
        <fullName evidence="7">Sulfatase</fullName>
    </recommendedName>
</protein>
<evidence type="ECO:0000313" key="5">
    <source>
        <dbReference type="EMBL" id="BCX50329.1"/>
    </source>
</evidence>
<dbReference type="PANTHER" id="PTHR42693">
    <property type="entry name" value="ARYLSULFATASE FAMILY MEMBER"/>
    <property type="match status" value="1"/>
</dbReference>
<evidence type="ECO:0000256" key="2">
    <source>
        <dbReference type="ARBA" id="ARBA00022801"/>
    </source>
</evidence>
<evidence type="ECO:0008006" key="7">
    <source>
        <dbReference type="Google" id="ProtNLM"/>
    </source>
</evidence>
<dbReference type="InterPro" id="IPR044048">
    <property type="entry name" value="Big_12"/>
</dbReference>
<accession>A0ABN6H9Z8</accession>
<evidence type="ECO:0000259" key="4">
    <source>
        <dbReference type="Pfam" id="PF19078"/>
    </source>
</evidence>
<feature type="domain" description="Bacterial Ig-like" evidence="4">
    <location>
        <begin position="474"/>
        <end position="563"/>
    </location>
</feature>
<sequence>MADDMGWGDPYYNSTTVTYANGTPHPDQGWISTPTLDAMAANGLRFDRFYSASAVCSPTRASCLTGRSPIRVGVPNANSGRLGFDETPLSEVLSAAGYRCGHFGKWHLGSLTTLRSDSNRGGNAAVYSGPWHHGYDFCFVTESKVPTYHPYRIANNSASLPTSFTDSNFYGTRYWRMPTTWNESSGEGKAVPVGEINNAVDGDDSKLLVDQVIPFVQDSVSEGEPFFVVLWFHTPHKPMVDPQGSSGIDSSDALRDSIEDMDTALGRLRDELTTLGVRDNTMFWVTSDNGPEDNDDSFNETSTVRSIRSGRRLERKRSLFEGGVRVPGILEWPAAISSGRATGFPAVTSDYYPTILDYLELSVPNQKPLDGVSLRPLIESGSQTRTKPIGFEYAGARSWVNEQYKLIDNGGGWELYDLINIAPGEEIEQTATATATNIGSKSQAVQDIYNTMLAEYAEWTADASADTPYVHSSQPTAALSTPSGSVPGPFAVTATFSEPVSQLNANEFVVTGGSASGLSGGGTTWSVTVSPAINGVVTIDLPEGCAIDADGNPNAAADQLSVTVSNPDAPDVALSTPDDPVVGSFTVTATFTEDVVGLDEADFGVTNGTATNLSGGPAVYTVTIVPEYPGTIALQLPSDAAQTVGGFGSNPSNSLSVTYDPPVDPPVSYGLVEFQTVDVNGDFPADGSNNIDKFDVAGSSSGTVAPFDTTTYVRASASGTTANFPRRAQLLLQFDLAALAANSTIADAQLEFSAYSLNDLTNSGNDPDLFVSQVADDWSPAGGGALDPDYNPAVVGSPVNAGKVTSGTGTDLYTGGGFVPGTYRNSTPYSIDVTDIVRSWQGGAANHGFHLELGNTISHDQGLGIDPATLALKVTVVSKATVLLSTPASPVSGPYTVDVTFSESVAGLEVSDFSITNGAASGLTGASGNYSILVTPEADGEVTVVLPVDSVTTLADGIGNAESNTLITDYVDPVANALLNFRNGDLNLPVGVVGGTGDGAAAFSFDPLSNEVLYNGTGTGRGSNEWIEAGSTRGFTYSPDGGAGGSGDGAFIEDTALSFNQKPRAVFYFVDDDKQSTGLLEFGIDVFFEDNSPANPLQFLIELYGWDDGQAGPALSWGGPNANDPTYNVTALGDAVTILSNPVLASSIAAGTWQTVSLGSADVGSGYDNYAWRIGVLGATDGDTFGFDNLTVSTGAAPEAIRVTSITRAQNGDVTIAFVAESGNVDVYRSPDLMNWGVPIATNVPSGDFSDTTASALVRAFYVLVPAGAAFP</sequence>
<keyword evidence="2" id="KW-0378">Hydrolase</keyword>
<keyword evidence="6" id="KW-1185">Reference proteome</keyword>
<proteinExistence type="inferred from homology"/>
<dbReference type="EMBL" id="AP024702">
    <property type="protein sequence ID" value="BCX50329.1"/>
    <property type="molecule type" value="Genomic_DNA"/>
</dbReference>
<evidence type="ECO:0000313" key="6">
    <source>
        <dbReference type="Proteomes" id="UP001374893"/>
    </source>
</evidence>
<dbReference type="NCBIfam" id="NF033679">
    <property type="entry name" value="DNRLRE_dom"/>
    <property type="match status" value="1"/>
</dbReference>
<evidence type="ECO:0000256" key="1">
    <source>
        <dbReference type="ARBA" id="ARBA00008779"/>
    </source>
</evidence>
<dbReference type="InterPro" id="IPR000917">
    <property type="entry name" value="Sulfatase_N"/>
</dbReference>
<dbReference type="SUPFAM" id="SSF53649">
    <property type="entry name" value="Alkaline phosphatase-like"/>
    <property type="match status" value="1"/>
</dbReference>
<dbReference type="Pfam" id="PF19078">
    <property type="entry name" value="Big_12"/>
    <property type="match status" value="3"/>
</dbReference>
<name>A0ABN6H9Z8_9BACT</name>
<organism evidence="5 6">
    <name type="scientific">Haloferula helveola</name>
    <dbReference type="NCBI Taxonomy" id="490095"/>
    <lineage>
        <taxon>Bacteria</taxon>
        <taxon>Pseudomonadati</taxon>
        <taxon>Verrucomicrobiota</taxon>
        <taxon>Verrucomicrobiia</taxon>
        <taxon>Verrucomicrobiales</taxon>
        <taxon>Verrucomicrobiaceae</taxon>
        <taxon>Haloferula</taxon>
    </lineage>
</organism>
<feature type="domain" description="Sulfatase N-terminal" evidence="3">
    <location>
        <begin position="27"/>
        <end position="359"/>
    </location>
</feature>
<feature type="domain" description="Bacterial Ig-like" evidence="4">
    <location>
        <begin position="570"/>
        <end position="639"/>
    </location>
</feature>
<dbReference type="Gene3D" id="3.40.720.10">
    <property type="entry name" value="Alkaline Phosphatase, subunit A"/>
    <property type="match status" value="1"/>
</dbReference>
<dbReference type="PANTHER" id="PTHR42693:SF53">
    <property type="entry name" value="ENDO-4-O-SULFATASE"/>
    <property type="match status" value="1"/>
</dbReference>
<evidence type="ECO:0000259" key="3">
    <source>
        <dbReference type="Pfam" id="PF00884"/>
    </source>
</evidence>
<dbReference type="InterPro" id="IPR050738">
    <property type="entry name" value="Sulfatase"/>
</dbReference>
<dbReference type="Pfam" id="PF00884">
    <property type="entry name" value="Sulfatase"/>
    <property type="match status" value="1"/>
</dbReference>
<dbReference type="Proteomes" id="UP001374893">
    <property type="component" value="Chromosome"/>
</dbReference>
<feature type="domain" description="Bacterial Ig-like" evidence="4">
    <location>
        <begin position="877"/>
        <end position="963"/>
    </location>
</feature>
<comment type="similarity">
    <text evidence="1">Belongs to the sulfatase family.</text>
</comment>